<protein>
    <recommendedName>
        <fullName evidence="3">UDP-3-O-(3-hydroxymyristoyl)glucosamine N-acyltransferase</fullName>
    </recommendedName>
</protein>
<reference evidence="1 2" key="1">
    <citation type="journal article" date="2016" name="Nat. Commun.">
        <title>Thousands of microbial genomes shed light on interconnected biogeochemical processes in an aquifer system.</title>
        <authorList>
            <person name="Anantharaman K."/>
            <person name="Brown C.T."/>
            <person name="Hug L.A."/>
            <person name="Sharon I."/>
            <person name="Castelle C.J."/>
            <person name="Probst A.J."/>
            <person name="Thomas B.C."/>
            <person name="Singh A."/>
            <person name="Wilkins M.J."/>
            <person name="Karaoz U."/>
            <person name="Brodie E.L."/>
            <person name="Williams K.H."/>
            <person name="Hubbard S.S."/>
            <person name="Banfield J.F."/>
        </authorList>
    </citation>
    <scope>NUCLEOTIDE SEQUENCE [LARGE SCALE GENOMIC DNA]</scope>
</reference>
<evidence type="ECO:0000313" key="1">
    <source>
        <dbReference type="EMBL" id="OGI59044.1"/>
    </source>
</evidence>
<gene>
    <name evidence="1" type="ORF">A2V58_08425</name>
</gene>
<name>A0A1F6UNU1_9PROT</name>
<dbReference type="InterPro" id="IPR011004">
    <property type="entry name" value="Trimer_LpxA-like_sf"/>
</dbReference>
<proteinExistence type="predicted"/>
<organism evidence="1 2">
    <name type="scientific">Candidatus Muproteobacteria bacterium RBG_19FT_COMBO_61_10</name>
    <dbReference type="NCBI Taxonomy" id="1817761"/>
    <lineage>
        <taxon>Bacteria</taxon>
        <taxon>Pseudomonadati</taxon>
        <taxon>Pseudomonadota</taxon>
        <taxon>Candidatus Muproteobacteria</taxon>
    </lineage>
</organism>
<evidence type="ECO:0008006" key="3">
    <source>
        <dbReference type="Google" id="ProtNLM"/>
    </source>
</evidence>
<dbReference type="Gene3D" id="1.20.5.170">
    <property type="match status" value="1"/>
</dbReference>
<dbReference type="SUPFAM" id="SSF51161">
    <property type="entry name" value="Trimeric LpxA-like enzymes"/>
    <property type="match status" value="1"/>
</dbReference>
<sequence>MEIADDVQIAATSLVTGSIARPGMYSSSIPAEPVALWRKNVARLQQLDSLARRLIALEHKIQKLIEGDKIE</sequence>
<comment type="caution">
    <text evidence="1">The sequence shown here is derived from an EMBL/GenBank/DDBJ whole genome shotgun (WGS) entry which is preliminary data.</text>
</comment>
<dbReference type="EMBL" id="MFSV01000019">
    <property type="protein sequence ID" value="OGI59044.1"/>
    <property type="molecule type" value="Genomic_DNA"/>
</dbReference>
<accession>A0A1F6UNU1</accession>
<dbReference type="Proteomes" id="UP000177950">
    <property type="component" value="Unassembled WGS sequence"/>
</dbReference>
<evidence type="ECO:0000313" key="2">
    <source>
        <dbReference type="Proteomes" id="UP000177950"/>
    </source>
</evidence>
<dbReference type="AlphaFoldDB" id="A0A1F6UNU1"/>